<accession>A0A1I1L2C8</accession>
<organism evidence="1 2">
    <name type="scientific">Nocardioides terrae</name>
    <dbReference type="NCBI Taxonomy" id="574651"/>
    <lineage>
        <taxon>Bacteria</taxon>
        <taxon>Bacillati</taxon>
        <taxon>Actinomycetota</taxon>
        <taxon>Actinomycetes</taxon>
        <taxon>Propionibacteriales</taxon>
        <taxon>Nocardioidaceae</taxon>
        <taxon>Nocardioides</taxon>
    </lineage>
</organism>
<name>A0A1I1L2C8_9ACTN</name>
<proteinExistence type="predicted"/>
<reference evidence="1 2" key="1">
    <citation type="submission" date="2016-10" db="EMBL/GenBank/DDBJ databases">
        <authorList>
            <person name="de Groot N.N."/>
        </authorList>
    </citation>
    <scope>NUCLEOTIDE SEQUENCE [LARGE SCALE GENOMIC DNA]</scope>
    <source>
        <strain evidence="1 2">CGMCC 1.7056</strain>
    </source>
</reference>
<evidence type="ECO:0000313" key="1">
    <source>
        <dbReference type="EMBL" id="SFC65128.1"/>
    </source>
</evidence>
<dbReference type="AlphaFoldDB" id="A0A1I1L2C8"/>
<dbReference type="EMBL" id="FOLB01000009">
    <property type="protein sequence ID" value="SFC65128.1"/>
    <property type="molecule type" value="Genomic_DNA"/>
</dbReference>
<sequence length="54" mass="5880">MSRFLSVVASVEAVYVSTRGVPWKPFASNQMGSASDPKTSWIRAKGKFTTLVTT</sequence>
<keyword evidence="2" id="KW-1185">Reference proteome</keyword>
<dbReference type="STRING" id="574651.SAMN04487968_10943"/>
<evidence type="ECO:0000313" key="2">
    <source>
        <dbReference type="Proteomes" id="UP000198832"/>
    </source>
</evidence>
<gene>
    <name evidence="1" type="ORF">SAMN04487968_10943</name>
</gene>
<protein>
    <submittedName>
        <fullName evidence="1">Uncharacterized protein</fullName>
    </submittedName>
</protein>
<dbReference type="Proteomes" id="UP000198832">
    <property type="component" value="Unassembled WGS sequence"/>
</dbReference>